<accession>A0A9N8ZLE0</accession>
<dbReference type="EMBL" id="CAJVPY010000940">
    <property type="protein sequence ID" value="CAG8499780.1"/>
    <property type="molecule type" value="Genomic_DNA"/>
</dbReference>
<gene>
    <name evidence="1" type="ORF">DERYTH_LOCUS2840</name>
</gene>
<evidence type="ECO:0000313" key="1">
    <source>
        <dbReference type="EMBL" id="CAG8499780.1"/>
    </source>
</evidence>
<dbReference type="PANTHER" id="PTHR48419:SF1">
    <property type="entry name" value="SULFOTRANSFERASE DOMAIN-CONTAINING PROTEIN"/>
    <property type="match status" value="1"/>
</dbReference>
<dbReference type="SUPFAM" id="SSF52540">
    <property type="entry name" value="P-loop containing nucleoside triphosphate hydrolases"/>
    <property type="match status" value="1"/>
</dbReference>
<dbReference type="InterPro" id="IPR053226">
    <property type="entry name" value="Pyrrolopyrazine_biosynth_F"/>
</dbReference>
<dbReference type="PANTHER" id="PTHR48419">
    <property type="entry name" value="SULFOTRANSFERASE DOMAIN-CONTAINING PROTEIN"/>
    <property type="match status" value="1"/>
</dbReference>
<comment type="caution">
    <text evidence="1">The sequence shown here is derived from an EMBL/GenBank/DDBJ whole genome shotgun (WGS) entry which is preliminary data.</text>
</comment>
<dbReference type="Pfam" id="PF19798">
    <property type="entry name" value="Sulfotransfer_5"/>
    <property type="match status" value="1"/>
</dbReference>
<proteinExistence type="predicted"/>
<dbReference type="Proteomes" id="UP000789405">
    <property type="component" value="Unassembled WGS sequence"/>
</dbReference>
<dbReference type="InterPro" id="IPR027417">
    <property type="entry name" value="P-loop_NTPase"/>
</dbReference>
<reference evidence="1" key="1">
    <citation type="submission" date="2021-06" db="EMBL/GenBank/DDBJ databases">
        <authorList>
            <person name="Kallberg Y."/>
            <person name="Tangrot J."/>
            <person name="Rosling A."/>
        </authorList>
    </citation>
    <scope>NUCLEOTIDE SEQUENCE</scope>
    <source>
        <strain evidence="1">MA453B</strain>
    </source>
</reference>
<organism evidence="1 2">
    <name type="scientific">Dentiscutata erythropus</name>
    <dbReference type="NCBI Taxonomy" id="1348616"/>
    <lineage>
        <taxon>Eukaryota</taxon>
        <taxon>Fungi</taxon>
        <taxon>Fungi incertae sedis</taxon>
        <taxon>Mucoromycota</taxon>
        <taxon>Glomeromycotina</taxon>
        <taxon>Glomeromycetes</taxon>
        <taxon>Diversisporales</taxon>
        <taxon>Gigasporaceae</taxon>
        <taxon>Dentiscutata</taxon>
    </lineage>
</organism>
<sequence length="260" mass="30588">MNSSAHPRSLSSAFERAFRQRSKEFHVFHEPFCQEFTDRKQQLKCGYLNSTVEPLFFSTLNNIFNPYYYENDQSKPLRVFIGSSMQTIEIIKKIRHTFLIRNPEKSIKSLYKACLETDKIYLKYLNRSKNCFKTVSPGLMNLKNYFDLIKNVTDEKIVLVDADDLEREPKKVLRKYCEMIGIKFKNVMLDWKAENVQWGTWRGFINNSWLKNAEQSTGFGKIIKKEDEIEYPQSHGLGPVLQPGEKLMNFFAEFSLGTYH</sequence>
<name>A0A9N8ZLE0_9GLOM</name>
<dbReference type="Gene3D" id="3.40.50.300">
    <property type="entry name" value="P-loop containing nucleotide triphosphate hydrolases"/>
    <property type="match status" value="1"/>
</dbReference>
<keyword evidence="2" id="KW-1185">Reference proteome</keyword>
<protein>
    <submittedName>
        <fullName evidence="1">12089_t:CDS:1</fullName>
    </submittedName>
</protein>
<evidence type="ECO:0000313" key="2">
    <source>
        <dbReference type="Proteomes" id="UP000789405"/>
    </source>
</evidence>
<dbReference type="OrthoDB" id="2405944at2759"/>
<dbReference type="AlphaFoldDB" id="A0A9N8ZLE0"/>